<accession>A0AAD4AID4</accession>
<gene>
    <name evidence="3" type="ORF">PCIT_a4246</name>
</gene>
<dbReference type="RefSeq" id="WP_010363379.1">
    <property type="nucleotide sequence ID" value="NZ_AHBZ03000017.1"/>
</dbReference>
<proteinExistence type="predicted"/>
<sequence>MKHIGILVPSFPVASETFVVTEINALVASGHQVTVITFEKMGESPALSHEVNVTVVAKPTTSELALSIFNIPKLVRGVMSATKMKSISTSSLVAYGYSIANIIKQKNIGHLHCHFMHGSLAYGIVGAKLANITVSSIGHGHDVYVNQSDIPQKLSLCDFSVAVCQDMANQFSRHTHSKVKLLHCGINLERFNQAPAGAYSDVKLLFIGRLVEKKGLHFLMPALKNTLLTHQISLDIVGDGPLMNDLKFMVEALGIKEHVNFLGRKPPTWIADNTKNYSALVAPFCIARNGDRDTGPLVLKEAMGSGIAVLTTELMGAKEIVNQKVGMKCKPSDIMDLTRMLSQFCDFSPYQRFSMGQNGKRFVAKHFNAKVQAEKLSSWVQAL</sequence>
<dbReference type="SUPFAM" id="SSF53756">
    <property type="entry name" value="UDP-Glycosyltransferase/glycogen phosphorylase"/>
    <property type="match status" value="1"/>
</dbReference>
<evidence type="ECO:0000259" key="1">
    <source>
        <dbReference type="Pfam" id="PF00534"/>
    </source>
</evidence>
<dbReference type="Pfam" id="PF13439">
    <property type="entry name" value="Glyco_transf_4"/>
    <property type="match status" value="1"/>
</dbReference>
<dbReference type="GO" id="GO:0016757">
    <property type="term" value="F:glycosyltransferase activity"/>
    <property type="evidence" value="ECO:0007669"/>
    <property type="project" value="InterPro"/>
</dbReference>
<dbReference type="InterPro" id="IPR050194">
    <property type="entry name" value="Glycosyltransferase_grp1"/>
</dbReference>
<dbReference type="InterPro" id="IPR001296">
    <property type="entry name" value="Glyco_trans_1"/>
</dbReference>
<protein>
    <recommendedName>
        <fullName evidence="5">Colanic acid biosynthesis glycosyltransferase WcaL</fullName>
    </recommendedName>
</protein>
<dbReference type="PANTHER" id="PTHR45947">
    <property type="entry name" value="SULFOQUINOVOSYL TRANSFERASE SQD2"/>
    <property type="match status" value="1"/>
</dbReference>
<dbReference type="Proteomes" id="UP000016487">
    <property type="component" value="Unassembled WGS sequence"/>
</dbReference>
<feature type="domain" description="Glycosyltransferase subfamily 4-like N-terminal" evidence="2">
    <location>
        <begin position="16"/>
        <end position="190"/>
    </location>
</feature>
<reference evidence="3" key="2">
    <citation type="submission" date="2015-03" db="EMBL/GenBank/DDBJ databases">
        <title>Genome sequence of Pseudoalteromonas citrea.</title>
        <authorList>
            <person name="Xie B.-B."/>
            <person name="Rong J.-C."/>
            <person name="Qin Q.-L."/>
            <person name="Zhang Y.-Z."/>
        </authorList>
    </citation>
    <scope>NUCLEOTIDE SEQUENCE</scope>
    <source>
        <strain evidence="3">DSM 8771</strain>
    </source>
</reference>
<evidence type="ECO:0000259" key="2">
    <source>
        <dbReference type="Pfam" id="PF13439"/>
    </source>
</evidence>
<feature type="domain" description="Glycosyl transferase family 1" evidence="1">
    <location>
        <begin position="202"/>
        <end position="360"/>
    </location>
</feature>
<dbReference type="EMBL" id="AHBZ03000017">
    <property type="protein sequence ID" value="KAF7771190.1"/>
    <property type="molecule type" value="Genomic_DNA"/>
</dbReference>
<name>A0AAD4AID4_9GAMM</name>
<dbReference type="Pfam" id="PF00534">
    <property type="entry name" value="Glycos_transf_1"/>
    <property type="match status" value="1"/>
</dbReference>
<organism evidence="3 4">
    <name type="scientific">Pseudoalteromonas citrea</name>
    <dbReference type="NCBI Taxonomy" id="43655"/>
    <lineage>
        <taxon>Bacteria</taxon>
        <taxon>Pseudomonadati</taxon>
        <taxon>Pseudomonadota</taxon>
        <taxon>Gammaproteobacteria</taxon>
        <taxon>Alteromonadales</taxon>
        <taxon>Pseudoalteromonadaceae</taxon>
        <taxon>Pseudoalteromonas</taxon>
    </lineage>
</organism>
<comment type="caution">
    <text evidence="3">The sequence shown here is derived from an EMBL/GenBank/DDBJ whole genome shotgun (WGS) entry which is preliminary data.</text>
</comment>
<dbReference type="AlphaFoldDB" id="A0AAD4AID4"/>
<dbReference type="PANTHER" id="PTHR45947:SF14">
    <property type="entry name" value="SLL1723 PROTEIN"/>
    <property type="match status" value="1"/>
</dbReference>
<dbReference type="InterPro" id="IPR028098">
    <property type="entry name" value="Glyco_trans_4-like_N"/>
</dbReference>
<dbReference type="Gene3D" id="3.40.50.2000">
    <property type="entry name" value="Glycogen Phosphorylase B"/>
    <property type="match status" value="2"/>
</dbReference>
<evidence type="ECO:0000313" key="3">
    <source>
        <dbReference type="EMBL" id="KAF7771190.1"/>
    </source>
</evidence>
<evidence type="ECO:0008006" key="5">
    <source>
        <dbReference type="Google" id="ProtNLM"/>
    </source>
</evidence>
<evidence type="ECO:0000313" key="4">
    <source>
        <dbReference type="Proteomes" id="UP000016487"/>
    </source>
</evidence>
<reference evidence="3" key="1">
    <citation type="journal article" date="2012" name="J. Bacteriol.">
        <title>Genome sequences of type strains of seven species of the marine bacterium Pseudoalteromonas.</title>
        <authorList>
            <person name="Xie B.B."/>
            <person name="Shu Y.L."/>
            <person name="Qin Q.L."/>
            <person name="Rong J.C."/>
            <person name="Zhang X.Y."/>
            <person name="Chen X.L."/>
            <person name="Shi M."/>
            <person name="He H.L."/>
            <person name="Zhou B.C."/>
            <person name="Zhang Y.Z."/>
        </authorList>
    </citation>
    <scope>NUCLEOTIDE SEQUENCE</scope>
    <source>
        <strain evidence="3">DSM 8771</strain>
    </source>
</reference>